<keyword evidence="2" id="KW-1185">Reference proteome</keyword>
<dbReference type="Proteomes" id="UP000041601">
    <property type="component" value="Unassembled WGS sequence"/>
</dbReference>
<dbReference type="SUPFAM" id="SSF49373">
    <property type="entry name" value="Invasin/intimin cell-adhesion fragments"/>
    <property type="match status" value="3"/>
</dbReference>
<protein>
    <submittedName>
        <fullName evidence="1">Bacterial Ig-like domain (Group 1)</fullName>
    </submittedName>
</protein>
<dbReference type="InterPro" id="IPR013783">
    <property type="entry name" value="Ig-like_fold"/>
</dbReference>
<dbReference type="RefSeq" id="WP_050156944.1">
    <property type="nucleotide sequence ID" value="NZ_CPXJ01000099.1"/>
</dbReference>
<name>A0ABP1YFM5_YEREN</name>
<evidence type="ECO:0000313" key="2">
    <source>
        <dbReference type="Proteomes" id="UP000041601"/>
    </source>
</evidence>
<organism evidence="1 2">
    <name type="scientific">Yersinia enterocolitica</name>
    <dbReference type="NCBI Taxonomy" id="630"/>
    <lineage>
        <taxon>Bacteria</taxon>
        <taxon>Pseudomonadati</taxon>
        <taxon>Pseudomonadota</taxon>
        <taxon>Gammaproteobacteria</taxon>
        <taxon>Enterobacterales</taxon>
        <taxon>Yersiniaceae</taxon>
        <taxon>Yersinia</taxon>
    </lineage>
</organism>
<comment type="caution">
    <text evidence="1">The sequence shown here is derived from an EMBL/GenBank/DDBJ whole genome shotgun (WGS) entry which is preliminary data.</text>
</comment>
<accession>A0ABP1YFM5</accession>
<sequence>MSTNSFDSSMTCKWSTPPLTDDGANADNVSKITAAVIVAQGDSALYNKSVTFEIIDNPGVFFDNNKTSSDSLSNVNGIATKLFKSAVVGTGKITAYLTDNPLISAGIQNFEFKEWQPSAALVTTVIINNGADMGGNDPITVAATVTDKNGKAPLSGVRVHFELLDSEDDTALFSDTTTSKSQGITDVNGEISKLFIDSVAETGSVHVYVSSSGGDKIPATDKPFQFSPIQADSMQLSLSNDGAFAGGEKITVKASLTNKGNPLPSQKVNFILPDSSAVFVDGTINNDGYSITSGVTGPEGTVSKEFTDNVWEEGTVNASTVVSGSQQVPLNQDKKFLFNEPPSLQIELQPLQVKSLSTGEWISGSDAAADGKTQIQVTAQVSVADDRGIRGPLADVEVVFLLPTAEHAIFVDPNNPYKISGKTNSKGEISQQFTSEYIESTSSANIVTGYISGHNGSQLSKSLPYSFSDPWQDVAQITASLSGLSSASIYTNGLHQAVYQLSFVLASAGGTRLNSHNQPTVKDVINRVKLVDFNNKNQELGTGILASWQYTLEPNDFDKQLASSVALVEAQWDDSSARIDNGVAYITYYITCKSTESLNRLQIGLAISPTGSSQIIYDAVNEKIEKFVTINLMAEINYYRSNLSLLGKHQKHPGESDSDDQLAMPNGIEPDGNFWRQWDYTLAISDNSELRKIRKCLLISELNLPDDYSFFSKSNIIYNNKAYFWPNNVTGSNGDLLAYKENYPVQSTGTPAQQITVPSGDNSRLYFSIYSAFGYINVGEVEYKQIDFKLYDQYGNSGDFSIDPEAIPSDYNSNKMGDINFVKDRIPGVMSNSSIGIKTDLFISSNTYNTDTIGICSDSFITDKIGGTVLDLKSSSIAFSITPSSPQDQNNPKRIFNIVYNNINVSNYLKINNSAVITTSDSSITWNLKPIWNDNYVVISNSASPGNISWYPAPANDSKTGEHIFVYVDGYSVTDNSFLWFLSKGK</sequence>
<proteinExistence type="predicted"/>
<reference evidence="1 2" key="1">
    <citation type="submission" date="2015-03" db="EMBL/GenBank/DDBJ databases">
        <authorList>
            <consortium name="Pathogen Informatics"/>
            <person name="Murphy D."/>
        </authorList>
    </citation>
    <scope>NUCLEOTIDE SEQUENCE [LARGE SCALE GENOMIC DNA]</scope>
    <source>
        <strain evidence="1 2">IP05342</strain>
    </source>
</reference>
<dbReference type="InterPro" id="IPR008964">
    <property type="entry name" value="Invasin/intimin_cell_adhesion"/>
</dbReference>
<evidence type="ECO:0000313" key="1">
    <source>
        <dbReference type="EMBL" id="CNE70221.1"/>
    </source>
</evidence>
<dbReference type="Gene3D" id="2.60.40.10">
    <property type="entry name" value="Immunoglobulins"/>
    <property type="match status" value="2"/>
</dbReference>
<gene>
    <name evidence="1" type="ORF">ERS137959_04471</name>
</gene>
<dbReference type="EMBL" id="CPXJ01000099">
    <property type="protein sequence ID" value="CNE70221.1"/>
    <property type="molecule type" value="Genomic_DNA"/>
</dbReference>